<dbReference type="SMART" id="SM00062">
    <property type="entry name" value="PBPb"/>
    <property type="match status" value="1"/>
</dbReference>
<proteinExistence type="predicted"/>
<dbReference type="Pfam" id="PF05494">
    <property type="entry name" value="MlaC"/>
    <property type="match status" value="1"/>
</dbReference>
<evidence type="ECO:0000313" key="4">
    <source>
        <dbReference type="Proteomes" id="UP000227088"/>
    </source>
</evidence>
<organism evidence="3 4">
    <name type="scientific">Oleispira antarctica</name>
    <dbReference type="NCBI Taxonomy" id="188908"/>
    <lineage>
        <taxon>Bacteria</taxon>
        <taxon>Pseudomonadati</taxon>
        <taxon>Pseudomonadota</taxon>
        <taxon>Gammaproteobacteria</taxon>
        <taxon>Oceanospirillales</taxon>
        <taxon>Oceanospirillaceae</taxon>
        <taxon>Oleispira</taxon>
    </lineage>
</organism>
<dbReference type="InterPro" id="IPR008869">
    <property type="entry name" value="MlaC/ttg2D"/>
</dbReference>
<evidence type="ECO:0000259" key="2">
    <source>
        <dbReference type="SMART" id="SM00062"/>
    </source>
</evidence>
<dbReference type="Pfam" id="PF00497">
    <property type="entry name" value="SBP_bac_3"/>
    <property type="match status" value="1"/>
</dbReference>
<dbReference type="InterPro" id="IPR001638">
    <property type="entry name" value="Solute-binding_3/MltF_N"/>
</dbReference>
<feature type="signal peptide" evidence="1">
    <location>
        <begin position="1"/>
        <end position="29"/>
    </location>
</feature>
<dbReference type="Gene3D" id="3.10.450.710">
    <property type="entry name" value="Tgt2/MlaC"/>
    <property type="match status" value="1"/>
</dbReference>
<reference evidence="4" key="1">
    <citation type="journal article" date="2017" name="Proc. Natl. Acad. Sci. U.S.A.">
        <title>Simulation of Deepwater Horizon oil plume reveals substrate specialization within a complex community of hydrocarbon degraders.</title>
        <authorList>
            <person name="Hu P."/>
            <person name="Dubinsky E.A."/>
            <person name="Probst A.J."/>
            <person name="Wang J."/>
            <person name="Sieber C.M.K."/>
            <person name="Tom L.M."/>
            <person name="Gardinali P."/>
            <person name="Banfield J.F."/>
            <person name="Atlas R.M."/>
            <person name="Andersen G.L."/>
        </authorList>
    </citation>
    <scope>NUCLEOTIDE SEQUENCE [LARGE SCALE GENOMIC DNA]</scope>
</reference>
<accession>A0A1Y5HVX4</accession>
<feature type="chain" id="PRO_5012938314" description="Solute-binding protein family 3/N-terminal domain-containing protein" evidence="1">
    <location>
        <begin position="30"/>
        <end position="439"/>
    </location>
</feature>
<evidence type="ECO:0000256" key="1">
    <source>
        <dbReference type="SAM" id="SignalP"/>
    </source>
</evidence>
<comment type="caution">
    <text evidence="3">The sequence shown here is derived from an EMBL/GenBank/DDBJ whole genome shotgun (WGS) entry which is preliminary data.</text>
</comment>
<dbReference type="AlphaFoldDB" id="A0A1Y5HVX4"/>
<dbReference type="EMBL" id="MABE01000494">
    <property type="protein sequence ID" value="OUS39933.1"/>
    <property type="molecule type" value="Genomic_DNA"/>
</dbReference>
<dbReference type="InterPro" id="IPR042245">
    <property type="entry name" value="Tgt2/MlaC_sf"/>
</dbReference>
<dbReference type="Gene3D" id="3.40.190.10">
    <property type="entry name" value="Periplasmic binding protein-like II"/>
    <property type="match status" value="2"/>
</dbReference>
<protein>
    <recommendedName>
        <fullName evidence="2">Solute-binding protein family 3/N-terminal domain-containing protein</fullName>
    </recommendedName>
</protein>
<evidence type="ECO:0000313" key="3">
    <source>
        <dbReference type="EMBL" id="OUS39933.1"/>
    </source>
</evidence>
<name>A0A1Y5HVX4_OLEAN</name>
<dbReference type="PANTHER" id="PTHR36573">
    <property type="entry name" value="INTERMEMBRANE PHOSPHOLIPID TRANSPORT SYSTEM BINDING PROTEIN MLAC"/>
    <property type="match status" value="1"/>
</dbReference>
<feature type="domain" description="Solute-binding protein family 3/N-terminal" evidence="2">
    <location>
        <begin position="209"/>
        <end position="439"/>
    </location>
</feature>
<dbReference type="Proteomes" id="UP000227088">
    <property type="component" value="Unassembled WGS sequence"/>
</dbReference>
<dbReference type="PANTHER" id="PTHR36573:SF1">
    <property type="entry name" value="INTERMEMBRANE PHOSPHOLIPID TRANSPORT SYSTEM BINDING PROTEIN MLAC"/>
    <property type="match status" value="1"/>
</dbReference>
<gene>
    <name evidence="3" type="ORF">A9R00_08660</name>
</gene>
<keyword evidence="1" id="KW-0732">Signal</keyword>
<sequence>MPTSIFSNQLIIRFLLLFSCSLAAQTSFASEDPRTIVETAAKEMTSRLITDKDKVSNQEYYLEQLVNELLLPVVDHKFMAKRVLGKHWKKTSSSQKQQFTEAFKHKVIRTYAGAFKAFNGETIQFEDAKYNKSGKKASVKSAIQRSGAPAINVTYKLYSKNDTWLTYDVVIEGVSLVKSFRDQLSQSIDQHGLAQAISALASEYKTETPLLVMAGGTWEPYISNQLPANGLAVNIVTEVLSRAGYRVEMKFMPWQRVAEGLASGEVDISVGSWYNETRAKETQFTDAYLSNELMIIKRKNDPLSFNSIAEFKQGVDKKGYRLGVFKDFGYGSEFNEIAPLVSLNYYKYCSQMMRDVASKNTDLALLDRWTAMNSMQHKKNIADHLEITSTPLISRGLHVTISHKNKQHKQIAEAFNHSLEKMKADGSYKKLLQQHNYPL</sequence>
<dbReference type="SUPFAM" id="SSF53850">
    <property type="entry name" value="Periplasmic binding protein-like II"/>
    <property type="match status" value="1"/>
</dbReference>